<dbReference type="GeneID" id="17322520"/>
<dbReference type="Proteomes" id="UP000012073">
    <property type="component" value="Unassembled WGS sequence"/>
</dbReference>
<dbReference type="CDD" id="cd14686">
    <property type="entry name" value="bZIP"/>
    <property type="match status" value="1"/>
</dbReference>
<evidence type="ECO:0008006" key="4">
    <source>
        <dbReference type="Google" id="ProtNLM"/>
    </source>
</evidence>
<protein>
    <recommendedName>
        <fullName evidence="4">BZIP domain-containing protein</fullName>
    </recommendedName>
</protein>
<dbReference type="KEGG" id="ccp:CHC_T00003316001"/>
<reference evidence="3" key="1">
    <citation type="journal article" date="2013" name="Proc. Natl. Acad. Sci. U.S.A.">
        <title>Genome structure and metabolic features in the red seaweed Chondrus crispus shed light on evolution of the Archaeplastida.</title>
        <authorList>
            <person name="Collen J."/>
            <person name="Porcel B."/>
            <person name="Carre W."/>
            <person name="Ball S.G."/>
            <person name="Chaparro C."/>
            <person name="Tonon T."/>
            <person name="Barbeyron T."/>
            <person name="Michel G."/>
            <person name="Noel B."/>
            <person name="Valentin K."/>
            <person name="Elias M."/>
            <person name="Artiguenave F."/>
            <person name="Arun A."/>
            <person name="Aury J.M."/>
            <person name="Barbosa-Neto J.F."/>
            <person name="Bothwell J.H."/>
            <person name="Bouget F.Y."/>
            <person name="Brillet L."/>
            <person name="Cabello-Hurtado F."/>
            <person name="Capella-Gutierrez S."/>
            <person name="Charrier B."/>
            <person name="Cladiere L."/>
            <person name="Cock J.M."/>
            <person name="Coelho S.M."/>
            <person name="Colleoni C."/>
            <person name="Czjzek M."/>
            <person name="Da Silva C."/>
            <person name="Delage L."/>
            <person name="Denoeud F."/>
            <person name="Deschamps P."/>
            <person name="Dittami S.M."/>
            <person name="Gabaldon T."/>
            <person name="Gachon C.M."/>
            <person name="Groisillier A."/>
            <person name="Herve C."/>
            <person name="Jabbari K."/>
            <person name="Katinka M."/>
            <person name="Kloareg B."/>
            <person name="Kowalczyk N."/>
            <person name="Labadie K."/>
            <person name="Leblanc C."/>
            <person name="Lopez P.J."/>
            <person name="McLachlan D.H."/>
            <person name="Meslet-Cladiere L."/>
            <person name="Moustafa A."/>
            <person name="Nehr Z."/>
            <person name="Nyvall Collen P."/>
            <person name="Panaud O."/>
            <person name="Partensky F."/>
            <person name="Poulain J."/>
            <person name="Rensing S.A."/>
            <person name="Rousvoal S."/>
            <person name="Samson G."/>
            <person name="Symeonidi A."/>
            <person name="Weissenbach J."/>
            <person name="Zambounis A."/>
            <person name="Wincker P."/>
            <person name="Boyen C."/>
        </authorList>
    </citation>
    <scope>NUCLEOTIDE SEQUENCE [LARGE SCALE GENOMIC DNA]</scope>
    <source>
        <strain evidence="3">cv. Stackhouse</strain>
    </source>
</reference>
<keyword evidence="3" id="KW-1185">Reference proteome</keyword>
<proteinExistence type="predicted"/>
<evidence type="ECO:0000256" key="1">
    <source>
        <dbReference type="SAM" id="MobiDB-lite"/>
    </source>
</evidence>
<accession>R7QC61</accession>
<dbReference type="RefSeq" id="XP_005714805.1">
    <property type="nucleotide sequence ID" value="XM_005714748.1"/>
</dbReference>
<organism evidence="2 3">
    <name type="scientific">Chondrus crispus</name>
    <name type="common">Carrageen Irish moss</name>
    <name type="synonym">Polymorpha crispa</name>
    <dbReference type="NCBI Taxonomy" id="2769"/>
    <lineage>
        <taxon>Eukaryota</taxon>
        <taxon>Rhodophyta</taxon>
        <taxon>Florideophyceae</taxon>
        <taxon>Rhodymeniophycidae</taxon>
        <taxon>Gigartinales</taxon>
        <taxon>Gigartinaceae</taxon>
        <taxon>Chondrus</taxon>
    </lineage>
</organism>
<evidence type="ECO:0000313" key="3">
    <source>
        <dbReference type="Proteomes" id="UP000012073"/>
    </source>
</evidence>
<name>R7QC61_CHOCR</name>
<feature type="compositionally biased region" description="Low complexity" evidence="1">
    <location>
        <begin position="110"/>
        <end position="134"/>
    </location>
</feature>
<dbReference type="AlphaFoldDB" id="R7QC61"/>
<feature type="region of interest" description="Disordered" evidence="1">
    <location>
        <begin position="95"/>
        <end position="137"/>
    </location>
</feature>
<sequence length="213" mass="22259">MGVEEAEAEAEATAWDDGSGNMVAEVVPALAVTPDASFMQDYGMLQTANAAPLPFDEALGVEGAELLGPGPGPGPGLGTGTQAVSGVGVEVVQRGSDWSTSKSCSGKEWSTWSEAETSRAASSGGSAGAASGTAVKAELRKQRNRAAAARSNVKRKVRNETLRRDLAAASRRAAQLRAVEKVLREENVRLRSLANRHKLRVGAHLSHIQISRS</sequence>
<gene>
    <name evidence="2" type="ORF">CHC_T00003316001</name>
</gene>
<dbReference type="EMBL" id="HG001713">
    <property type="protein sequence ID" value="CDF34986.1"/>
    <property type="molecule type" value="Genomic_DNA"/>
</dbReference>
<evidence type="ECO:0000313" key="2">
    <source>
        <dbReference type="EMBL" id="CDF34986.1"/>
    </source>
</evidence>
<dbReference type="Gramene" id="CDF34986">
    <property type="protein sequence ID" value="CDF34986"/>
    <property type="gene ID" value="CHC_T00003316001"/>
</dbReference>